<feature type="transmembrane region" description="Helical" evidence="5">
    <location>
        <begin position="139"/>
        <end position="163"/>
    </location>
</feature>
<feature type="transmembrane region" description="Helical" evidence="5">
    <location>
        <begin position="106"/>
        <end position="127"/>
    </location>
</feature>
<evidence type="ECO:0000259" key="6">
    <source>
        <dbReference type="PROSITE" id="PS50262"/>
    </source>
</evidence>
<dbReference type="AlphaFoldDB" id="A0A814QHB6"/>
<gene>
    <name evidence="7" type="ORF">OXX778_LOCUS22013</name>
</gene>
<keyword evidence="4 5" id="KW-0472">Membrane</keyword>
<evidence type="ECO:0000256" key="3">
    <source>
        <dbReference type="ARBA" id="ARBA00022989"/>
    </source>
</evidence>
<evidence type="ECO:0000313" key="8">
    <source>
        <dbReference type="Proteomes" id="UP000663879"/>
    </source>
</evidence>
<dbReference type="GO" id="GO:0016020">
    <property type="term" value="C:membrane"/>
    <property type="evidence" value="ECO:0007669"/>
    <property type="project" value="UniProtKB-SubCell"/>
</dbReference>
<feature type="transmembrane region" description="Helical" evidence="5">
    <location>
        <begin position="271"/>
        <end position="293"/>
    </location>
</feature>
<feature type="domain" description="G-protein coupled receptors family 1 profile" evidence="6">
    <location>
        <begin position="38"/>
        <end position="286"/>
    </location>
</feature>
<dbReference type="SUPFAM" id="SSF81321">
    <property type="entry name" value="Family A G protein-coupled receptor-like"/>
    <property type="match status" value="1"/>
</dbReference>
<evidence type="ECO:0000256" key="1">
    <source>
        <dbReference type="ARBA" id="ARBA00004370"/>
    </source>
</evidence>
<comment type="caution">
    <text evidence="7">The sequence shown here is derived from an EMBL/GenBank/DDBJ whole genome shotgun (WGS) entry which is preliminary data.</text>
</comment>
<evidence type="ECO:0000313" key="7">
    <source>
        <dbReference type="EMBL" id="CAF1120332.1"/>
    </source>
</evidence>
<dbReference type="InterPro" id="IPR052954">
    <property type="entry name" value="GPCR-Ligand_Int"/>
</dbReference>
<feature type="transmembrane region" description="Helical" evidence="5">
    <location>
        <begin position="23"/>
        <end position="46"/>
    </location>
</feature>
<dbReference type="InterPro" id="IPR017452">
    <property type="entry name" value="GPCR_Rhodpsn_7TM"/>
</dbReference>
<evidence type="ECO:0000256" key="2">
    <source>
        <dbReference type="ARBA" id="ARBA00022692"/>
    </source>
</evidence>
<dbReference type="Gene3D" id="1.20.1070.10">
    <property type="entry name" value="Rhodopsin 7-helix transmembrane proteins"/>
    <property type="match status" value="1"/>
</dbReference>
<keyword evidence="3 5" id="KW-1133">Transmembrane helix</keyword>
<dbReference type="Pfam" id="PF10328">
    <property type="entry name" value="7TM_GPCR_Srx"/>
    <property type="match status" value="1"/>
</dbReference>
<organism evidence="7 8">
    <name type="scientific">Brachionus calyciflorus</name>
    <dbReference type="NCBI Taxonomy" id="104777"/>
    <lineage>
        <taxon>Eukaryota</taxon>
        <taxon>Metazoa</taxon>
        <taxon>Spiralia</taxon>
        <taxon>Gnathifera</taxon>
        <taxon>Rotifera</taxon>
        <taxon>Eurotatoria</taxon>
        <taxon>Monogononta</taxon>
        <taxon>Pseudotrocha</taxon>
        <taxon>Ploima</taxon>
        <taxon>Brachionidae</taxon>
        <taxon>Brachionus</taxon>
    </lineage>
</organism>
<feature type="transmembrane region" description="Helical" evidence="5">
    <location>
        <begin position="187"/>
        <end position="207"/>
    </location>
</feature>
<dbReference type="PROSITE" id="PS50262">
    <property type="entry name" value="G_PROTEIN_RECEP_F1_2"/>
    <property type="match status" value="1"/>
</dbReference>
<proteinExistence type="predicted"/>
<name>A0A814QHB6_9BILA</name>
<evidence type="ECO:0000256" key="4">
    <source>
        <dbReference type="ARBA" id="ARBA00023136"/>
    </source>
</evidence>
<dbReference type="PANTHER" id="PTHR46641:SF2">
    <property type="entry name" value="FMRFAMIDE RECEPTOR"/>
    <property type="match status" value="1"/>
</dbReference>
<comment type="subcellular location">
    <subcellularLocation>
        <location evidence="1">Membrane</location>
    </subcellularLocation>
</comment>
<dbReference type="Proteomes" id="UP000663879">
    <property type="component" value="Unassembled WGS sequence"/>
</dbReference>
<dbReference type="OrthoDB" id="10173988at2759"/>
<keyword evidence="2 5" id="KW-0812">Transmembrane</keyword>
<accession>A0A814QHB6</accession>
<feature type="transmembrane region" description="Helical" evidence="5">
    <location>
        <begin position="228"/>
        <end position="251"/>
    </location>
</feature>
<protein>
    <recommendedName>
        <fullName evidence="6">G-protein coupled receptors family 1 profile domain-containing protein</fullName>
    </recommendedName>
</protein>
<dbReference type="PANTHER" id="PTHR46641">
    <property type="entry name" value="FMRFAMIDE RECEPTOR-RELATED"/>
    <property type="match status" value="1"/>
</dbReference>
<reference evidence="7" key="1">
    <citation type="submission" date="2021-02" db="EMBL/GenBank/DDBJ databases">
        <authorList>
            <person name="Nowell W R."/>
        </authorList>
    </citation>
    <scope>NUCLEOTIDE SEQUENCE</scope>
    <source>
        <strain evidence="7">Ploen Becks lab</strain>
    </source>
</reference>
<keyword evidence="8" id="KW-1185">Reference proteome</keyword>
<sequence>MNSTSLIEDYDYIKWANNLIKSFSFYVTTIFLPIGVILNLFEVYIFNRKKFKKNLTMGFYFTINSILNAIVISLFMFVTLTSIHGLRLNLESDWGCRIYLFVLRTLYQVSPWLQVATTADRVLFVLFTNKFNFQKNLKIVSLILIGILSVLVMANIPSFWFYVSTSNRIKYCTADETPLIIRDILNIALRTVIPFVLMFLMEIILIIKILKSRNKFTKNKKMLREFKFSFTVIMLSLLFLIAYTPNMIYVIMANIYQNNPTAKQSTTYTLFIYLVEVTTSATIHFYNACNFFIQLAFNTIFRGEVVKVLSFIFKRSQVNENKSSTIGTLAKVKTQTSSI</sequence>
<dbReference type="InterPro" id="IPR019430">
    <property type="entry name" value="7TM_GPCR_serpentine_rcpt_Srx"/>
</dbReference>
<dbReference type="EMBL" id="CAJNOC010008762">
    <property type="protein sequence ID" value="CAF1120332.1"/>
    <property type="molecule type" value="Genomic_DNA"/>
</dbReference>
<evidence type="ECO:0000256" key="5">
    <source>
        <dbReference type="SAM" id="Phobius"/>
    </source>
</evidence>
<feature type="transmembrane region" description="Helical" evidence="5">
    <location>
        <begin position="58"/>
        <end position="86"/>
    </location>
</feature>